<accession>A0ABV8RCQ7</accession>
<keyword evidence="1" id="KW-0472">Membrane</keyword>
<keyword evidence="1" id="KW-1133">Transmembrane helix</keyword>
<keyword evidence="1" id="KW-0812">Transmembrane</keyword>
<feature type="transmembrane region" description="Helical" evidence="1">
    <location>
        <begin position="107"/>
        <end position="126"/>
    </location>
</feature>
<dbReference type="RefSeq" id="WP_381420791.1">
    <property type="nucleotide sequence ID" value="NZ_JBHSDH010000010.1"/>
</dbReference>
<reference evidence="3" key="1">
    <citation type="journal article" date="2019" name="Int. J. Syst. Evol. Microbiol.">
        <title>The Global Catalogue of Microorganisms (GCM) 10K type strain sequencing project: providing services to taxonomists for standard genome sequencing and annotation.</title>
        <authorList>
            <consortium name="The Broad Institute Genomics Platform"/>
            <consortium name="The Broad Institute Genome Sequencing Center for Infectious Disease"/>
            <person name="Wu L."/>
            <person name="Ma J."/>
        </authorList>
    </citation>
    <scope>NUCLEOTIDE SEQUENCE [LARGE SCALE GENOMIC DNA]</scope>
    <source>
        <strain evidence="3">CECT 8531</strain>
    </source>
</reference>
<sequence length="151" mass="16744">MESTSSLLQSALTPAFLLVALGSMLGLFTGRLSRVVDRSRDLQAIYSETKGQEHDRVVAELRDLEKRIHIVNRAIACGVLSAITVSILIGILFVIEFTGLQLGRYAVGAFLIAIGLLASALILFMAEVRFAIRNVRISEEYLELPRRQKRD</sequence>
<comment type="caution">
    <text evidence="2">The sequence shown here is derived from an EMBL/GenBank/DDBJ whole genome shotgun (WGS) entry which is preliminary data.</text>
</comment>
<evidence type="ECO:0000313" key="3">
    <source>
        <dbReference type="Proteomes" id="UP001595887"/>
    </source>
</evidence>
<dbReference type="Proteomes" id="UP001595887">
    <property type="component" value="Unassembled WGS sequence"/>
</dbReference>
<evidence type="ECO:0000256" key="1">
    <source>
        <dbReference type="SAM" id="Phobius"/>
    </source>
</evidence>
<dbReference type="Pfam" id="PF11026">
    <property type="entry name" value="DUF2721"/>
    <property type="match status" value="1"/>
</dbReference>
<keyword evidence="3" id="KW-1185">Reference proteome</keyword>
<name>A0ABV8RCQ7_9SPHN</name>
<protein>
    <submittedName>
        <fullName evidence="2">DUF2721 domain-containing protein</fullName>
    </submittedName>
</protein>
<dbReference type="EMBL" id="JBHSDH010000010">
    <property type="protein sequence ID" value="MFC4291197.1"/>
    <property type="molecule type" value="Genomic_DNA"/>
</dbReference>
<gene>
    <name evidence="2" type="ORF">ACFOWX_02085</name>
</gene>
<dbReference type="InterPro" id="IPR021279">
    <property type="entry name" value="DUF2721"/>
</dbReference>
<organism evidence="2 3">
    <name type="scientific">Sphingorhabdus arenilitoris</name>
    <dbReference type="NCBI Taxonomy" id="1490041"/>
    <lineage>
        <taxon>Bacteria</taxon>
        <taxon>Pseudomonadati</taxon>
        <taxon>Pseudomonadota</taxon>
        <taxon>Alphaproteobacteria</taxon>
        <taxon>Sphingomonadales</taxon>
        <taxon>Sphingomonadaceae</taxon>
        <taxon>Sphingorhabdus</taxon>
    </lineage>
</organism>
<evidence type="ECO:0000313" key="2">
    <source>
        <dbReference type="EMBL" id="MFC4291197.1"/>
    </source>
</evidence>
<feature type="transmembrane region" description="Helical" evidence="1">
    <location>
        <begin position="74"/>
        <end position="95"/>
    </location>
</feature>
<feature type="transmembrane region" description="Helical" evidence="1">
    <location>
        <begin position="12"/>
        <end position="30"/>
    </location>
</feature>
<proteinExistence type="predicted"/>